<evidence type="ECO:0000313" key="2">
    <source>
        <dbReference type="Proteomes" id="UP000186922"/>
    </source>
</evidence>
<dbReference type="EMBL" id="BDGG01000002">
    <property type="protein sequence ID" value="GAU93461.1"/>
    <property type="molecule type" value="Genomic_DNA"/>
</dbReference>
<evidence type="ECO:0000313" key="1">
    <source>
        <dbReference type="EMBL" id="GAU93461.1"/>
    </source>
</evidence>
<proteinExistence type="predicted"/>
<organism evidence="1 2">
    <name type="scientific">Ramazzottius varieornatus</name>
    <name type="common">Water bear</name>
    <name type="synonym">Tardigrade</name>
    <dbReference type="NCBI Taxonomy" id="947166"/>
    <lineage>
        <taxon>Eukaryota</taxon>
        <taxon>Metazoa</taxon>
        <taxon>Ecdysozoa</taxon>
        <taxon>Tardigrada</taxon>
        <taxon>Eutardigrada</taxon>
        <taxon>Parachela</taxon>
        <taxon>Hypsibioidea</taxon>
        <taxon>Ramazzottiidae</taxon>
        <taxon>Ramazzottius</taxon>
    </lineage>
</organism>
<name>A0A1D1UVH9_RAMVA</name>
<reference evidence="1 2" key="1">
    <citation type="journal article" date="2016" name="Nat. Commun.">
        <title>Extremotolerant tardigrade genome and improved radiotolerance of human cultured cells by tardigrade-unique protein.</title>
        <authorList>
            <person name="Hashimoto T."/>
            <person name="Horikawa D.D."/>
            <person name="Saito Y."/>
            <person name="Kuwahara H."/>
            <person name="Kozuka-Hata H."/>
            <person name="Shin-I T."/>
            <person name="Minakuchi Y."/>
            <person name="Ohishi K."/>
            <person name="Motoyama A."/>
            <person name="Aizu T."/>
            <person name="Enomoto A."/>
            <person name="Kondo K."/>
            <person name="Tanaka S."/>
            <person name="Hara Y."/>
            <person name="Koshikawa S."/>
            <person name="Sagara H."/>
            <person name="Miura T."/>
            <person name="Yokobori S."/>
            <person name="Miyagawa K."/>
            <person name="Suzuki Y."/>
            <person name="Kubo T."/>
            <person name="Oyama M."/>
            <person name="Kohara Y."/>
            <person name="Fujiyama A."/>
            <person name="Arakawa K."/>
            <person name="Katayama T."/>
            <person name="Toyoda A."/>
            <person name="Kunieda T."/>
        </authorList>
    </citation>
    <scope>NUCLEOTIDE SEQUENCE [LARGE SCALE GENOMIC DNA]</scope>
    <source>
        <strain evidence="1 2">YOKOZUNA-1</strain>
    </source>
</reference>
<keyword evidence="2" id="KW-1185">Reference proteome</keyword>
<dbReference type="AlphaFoldDB" id="A0A1D1UVH9"/>
<accession>A0A1D1UVH9</accession>
<comment type="caution">
    <text evidence="1">The sequence shown here is derived from an EMBL/GenBank/DDBJ whole genome shotgun (WGS) entry which is preliminary data.</text>
</comment>
<gene>
    <name evidence="1" type="primary">RvY_05398-1</name>
    <name evidence="1" type="synonym">RvY_05398.1</name>
    <name evidence="1" type="ORF">RvY_05398</name>
</gene>
<protein>
    <submittedName>
        <fullName evidence="1">Uncharacterized protein</fullName>
    </submittedName>
</protein>
<sequence length="65" mass="7174">MGSGLPYRARVQGVLNAEQLPTADSTGFVRLGTAGSCWWKKEQDSKRGFLKGLTFQRGGLDRIFL</sequence>
<dbReference type="Proteomes" id="UP000186922">
    <property type="component" value="Unassembled WGS sequence"/>
</dbReference>